<dbReference type="InterPro" id="IPR011706">
    <property type="entry name" value="Cu-oxidase_C"/>
</dbReference>
<dbReference type="InterPro" id="IPR011707">
    <property type="entry name" value="Cu-oxidase-like_N"/>
</dbReference>
<dbReference type="InterPro" id="IPR028096">
    <property type="entry name" value="EfeO_Cupredoxin"/>
</dbReference>
<feature type="binding site" evidence="5">
    <location>
        <position position="122"/>
    </location>
    <ligand>
        <name>Cu cation</name>
        <dbReference type="ChEBI" id="CHEBI:23378"/>
    </ligand>
</feature>
<evidence type="ECO:0000256" key="1">
    <source>
        <dbReference type="ARBA" id="ARBA00004418"/>
    </source>
</evidence>
<evidence type="ECO:0000313" key="12">
    <source>
        <dbReference type="Proteomes" id="UP000829401"/>
    </source>
</evidence>
<keyword evidence="5" id="KW-0479">Metal-binding</keyword>
<keyword evidence="7" id="KW-0732">Signal</keyword>
<accession>A0A9E6ZUV7</accession>
<dbReference type="Pfam" id="PF07731">
    <property type="entry name" value="Cu-oxidase_2"/>
    <property type="match status" value="1"/>
</dbReference>
<dbReference type="RefSeq" id="WP_236613895.1">
    <property type="nucleotide sequence ID" value="NZ_AURB01000141.1"/>
</dbReference>
<keyword evidence="4" id="KW-0249">Electron transport</keyword>
<evidence type="ECO:0000259" key="10">
    <source>
        <dbReference type="Pfam" id="PF13473"/>
    </source>
</evidence>
<dbReference type="InterPro" id="IPR035668">
    <property type="entry name" value="Amicyanin"/>
</dbReference>
<dbReference type="CDD" id="cd04202">
    <property type="entry name" value="CuRO_D2_2dMcoN_like"/>
    <property type="match status" value="1"/>
</dbReference>
<feature type="binding site" evidence="5">
    <location>
        <position position="125"/>
    </location>
    <ligand>
        <name>Cu cation</name>
        <dbReference type="ChEBI" id="CHEBI:23378"/>
    </ligand>
</feature>
<dbReference type="GO" id="GO:0042597">
    <property type="term" value="C:periplasmic space"/>
    <property type="evidence" value="ECO:0007669"/>
    <property type="project" value="UniProtKB-SubCell"/>
</dbReference>
<dbReference type="GO" id="GO:0005507">
    <property type="term" value="F:copper ion binding"/>
    <property type="evidence" value="ECO:0007669"/>
    <property type="project" value="InterPro"/>
</dbReference>
<feature type="binding site" evidence="5">
    <location>
        <position position="83"/>
    </location>
    <ligand>
        <name>Cu cation</name>
        <dbReference type="ChEBI" id="CHEBI:23378"/>
    </ligand>
</feature>
<organism evidence="11 12">
    <name type="scientific">Alicyclobacillus acidoterrestris (strain ATCC 49025 / DSM 3922 / CIP 106132 / NCIMB 13137 / GD3B)</name>
    <dbReference type="NCBI Taxonomy" id="1356854"/>
    <lineage>
        <taxon>Bacteria</taxon>
        <taxon>Bacillati</taxon>
        <taxon>Bacillota</taxon>
        <taxon>Bacilli</taxon>
        <taxon>Bacillales</taxon>
        <taxon>Alicyclobacillaceae</taxon>
        <taxon>Alicyclobacillus</taxon>
    </lineage>
</organism>
<name>A0A9E6ZUV7_ALIAG</name>
<evidence type="ECO:0000256" key="2">
    <source>
        <dbReference type="ARBA" id="ARBA00022448"/>
    </source>
</evidence>
<feature type="domain" description="Plastocyanin-like" evidence="8">
    <location>
        <begin position="345"/>
        <end position="444"/>
    </location>
</feature>
<feature type="compositionally biased region" description="Low complexity" evidence="6">
    <location>
        <begin position="156"/>
        <end position="169"/>
    </location>
</feature>
<dbReference type="GO" id="GO:0016491">
    <property type="term" value="F:oxidoreductase activity"/>
    <property type="evidence" value="ECO:0007669"/>
    <property type="project" value="UniProtKB-KW"/>
</dbReference>
<dbReference type="CDD" id="cd13860">
    <property type="entry name" value="CuRO_1_2dMco_1"/>
    <property type="match status" value="1"/>
</dbReference>
<feature type="region of interest" description="Disordered" evidence="6">
    <location>
        <begin position="155"/>
        <end position="180"/>
    </location>
</feature>
<feature type="domain" description="Plastocyanin-like" evidence="9">
    <location>
        <begin position="205"/>
        <end position="320"/>
    </location>
</feature>
<dbReference type="InterPro" id="IPR045087">
    <property type="entry name" value="Cu-oxidase_fam"/>
</dbReference>
<dbReference type="AlphaFoldDB" id="A0A9E6ZUV7"/>
<dbReference type="InterPro" id="IPR008972">
    <property type="entry name" value="Cupredoxin"/>
</dbReference>
<dbReference type="PRINTS" id="PR00155">
    <property type="entry name" value="AMICYANIN"/>
</dbReference>
<reference evidence="12" key="1">
    <citation type="journal article" date="2022" name="G3 (Bethesda)">
        <title>Unveiling the complete genome sequence of Alicyclobacillus acidoterrestris DSM 3922T, a taint-producing strain.</title>
        <authorList>
            <person name="Leonardo I.C."/>
            <person name="Barreto Crespo M.T."/>
            <person name="Gaspar F.B."/>
        </authorList>
    </citation>
    <scope>NUCLEOTIDE SEQUENCE [LARGE SCALE GENOMIC DNA]</scope>
    <source>
        <strain evidence="12">DSM 3922</strain>
    </source>
</reference>
<evidence type="ECO:0000313" key="11">
    <source>
        <dbReference type="EMBL" id="UNO50930.1"/>
    </source>
</evidence>
<evidence type="ECO:0000256" key="3">
    <source>
        <dbReference type="ARBA" id="ARBA00022764"/>
    </source>
</evidence>
<dbReference type="PANTHER" id="PTHR11709">
    <property type="entry name" value="MULTI-COPPER OXIDASE"/>
    <property type="match status" value="1"/>
</dbReference>
<comment type="subcellular location">
    <subcellularLocation>
        <location evidence="1">Periplasm</location>
    </subcellularLocation>
</comment>
<dbReference type="Gene3D" id="2.60.40.420">
    <property type="entry name" value="Cupredoxins - blue copper proteins"/>
    <property type="match status" value="3"/>
</dbReference>
<feature type="binding site" evidence="5">
    <location>
        <position position="128"/>
    </location>
    <ligand>
        <name>Cu cation</name>
        <dbReference type="ChEBI" id="CHEBI:23378"/>
    </ligand>
</feature>
<dbReference type="PROSITE" id="PS51257">
    <property type="entry name" value="PROKAR_LIPOPROTEIN"/>
    <property type="match status" value="1"/>
</dbReference>
<evidence type="ECO:0000259" key="9">
    <source>
        <dbReference type="Pfam" id="PF07732"/>
    </source>
</evidence>
<dbReference type="InterPro" id="IPR002386">
    <property type="entry name" value="Amicyanin/Pseudoazurin"/>
</dbReference>
<evidence type="ECO:0000256" key="4">
    <source>
        <dbReference type="ARBA" id="ARBA00022982"/>
    </source>
</evidence>
<protein>
    <submittedName>
        <fullName evidence="11">Multicopper oxidase domain-containing protein</fullName>
    </submittedName>
</protein>
<evidence type="ECO:0000256" key="5">
    <source>
        <dbReference type="PIRSR" id="PIRSR602386-1"/>
    </source>
</evidence>
<dbReference type="Pfam" id="PF07732">
    <property type="entry name" value="Cu-oxidase_3"/>
    <property type="match status" value="1"/>
</dbReference>
<comment type="cofactor">
    <cofactor evidence="5">
        <name>Cu cation</name>
        <dbReference type="ChEBI" id="CHEBI:23378"/>
    </cofactor>
    <text evidence="5">Binds 1 copper ion per subunit.</text>
</comment>
<dbReference type="SUPFAM" id="SSF49503">
    <property type="entry name" value="Cupredoxins"/>
    <property type="match status" value="3"/>
</dbReference>
<feature type="signal peptide" evidence="7">
    <location>
        <begin position="1"/>
        <end position="18"/>
    </location>
</feature>
<keyword evidence="12" id="KW-1185">Reference proteome</keyword>
<keyword evidence="5" id="KW-0186">Copper</keyword>
<dbReference type="Pfam" id="PF13473">
    <property type="entry name" value="Cupredoxin_1"/>
    <property type="match status" value="1"/>
</dbReference>
<proteinExistence type="predicted"/>
<keyword evidence="2" id="KW-0813">Transport</keyword>
<feature type="chain" id="PRO_5038396747" evidence="7">
    <location>
        <begin position="19"/>
        <end position="454"/>
    </location>
</feature>
<feature type="domain" description="EfeO-type cupredoxin-like" evidence="10">
    <location>
        <begin position="39"/>
        <end position="134"/>
    </location>
</feature>
<keyword evidence="3" id="KW-0574">Periplasm</keyword>
<dbReference type="EMBL" id="CP080467">
    <property type="protein sequence ID" value="UNO50930.1"/>
    <property type="molecule type" value="Genomic_DNA"/>
</dbReference>
<dbReference type="CDD" id="cd13921">
    <property type="entry name" value="Amicyanin"/>
    <property type="match status" value="1"/>
</dbReference>
<dbReference type="KEGG" id="aaco:K1I37_17265"/>
<evidence type="ECO:0000256" key="7">
    <source>
        <dbReference type="SAM" id="SignalP"/>
    </source>
</evidence>
<evidence type="ECO:0000256" key="6">
    <source>
        <dbReference type="SAM" id="MobiDB-lite"/>
    </source>
</evidence>
<gene>
    <name evidence="11" type="ORF">K1I37_17265</name>
</gene>
<dbReference type="GO" id="GO:0009055">
    <property type="term" value="F:electron transfer activity"/>
    <property type="evidence" value="ECO:0007669"/>
    <property type="project" value="InterPro"/>
</dbReference>
<evidence type="ECO:0000259" key="8">
    <source>
        <dbReference type="Pfam" id="PF07731"/>
    </source>
</evidence>
<dbReference type="Proteomes" id="UP000829401">
    <property type="component" value="Chromosome"/>
</dbReference>
<sequence length="454" mass="49032">MKRGRLTSILRYAGTCGAALLLFVGTTGCQTSGSSANTASPAAATTNAKHVTVQLQSSAFSPAQIHVTPGTTVTWKNDDAVIHTVTSGQNGKPDGVFDSKDLAPGKSFSYTFKKSGTYPYYCVYHPNMVGTVTVSSTNATTTSDGGDMSGMGGMDSGAASTTSTSGAIAPLGTGSSGEPKLADDMRLLPYKMENGYKVFHLTAQPVYWEVKPGQKVEAWAYNGTVPGPEIRVDQGDKVKIEVTNKLTEGTTVHWHGLDVPFKQDGSGGISQPDIKPGQTWTYTFTVNAPPGTYMYHDHPMKDMLKQEQMGLFGAFIVEPKGTGWKQVHPGYQDEYTLIVNDSPQFGYTINGLSYPATPVMPVKLGDKVLVHLINIGSMDHPMHLHGFHFQLINQDGWPLSSPQWLDTINTSPGSTYDLAFTANQKGKWLFHCHITEHVTDGENMSGMVTMFNVQ</sequence>